<keyword evidence="3" id="KW-1185">Reference proteome</keyword>
<evidence type="ECO:0000256" key="1">
    <source>
        <dbReference type="SAM" id="MobiDB-lite"/>
    </source>
</evidence>
<proteinExistence type="predicted"/>
<dbReference type="Proteomes" id="UP001266305">
    <property type="component" value="Unassembled WGS sequence"/>
</dbReference>
<comment type="caution">
    <text evidence="2">The sequence shown here is derived from an EMBL/GenBank/DDBJ whole genome shotgun (WGS) entry which is preliminary data.</text>
</comment>
<feature type="region of interest" description="Disordered" evidence="1">
    <location>
        <begin position="45"/>
        <end position="116"/>
    </location>
</feature>
<gene>
    <name evidence="2" type="ORF">P7K49_027599</name>
</gene>
<reference evidence="2 3" key="1">
    <citation type="submission" date="2023-05" db="EMBL/GenBank/DDBJ databases">
        <title>B98-5 Cell Line De Novo Hybrid Assembly: An Optical Mapping Approach.</title>
        <authorList>
            <person name="Kananen K."/>
            <person name="Auerbach J.A."/>
            <person name="Kautto E."/>
            <person name="Blachly J.S."/>
        </authorList>
    </citation>
    <scope>NUCLEOTIDE SEQUENCE [LARGE SCALE GENOMIC DNA]</scope>
    <source>
        <strain evidence="2">B95-8</strain>
        <tissue evidence="2">Cell line</tissue>
    </source>
</reference>
<evidence type="ECO:0000313" key="2">
    <source>
        <dbReference type="EMBL" id="KAK2093861.1"/>
    </source>
</evidence>
<evidence type="ECO:0000313" key="3">
    <source>
        <dbReference type="Proteomes" id="UP001266305"/>
    </source>
</evidence>
<protein>
    <submittedName>
        <fullName evidence="2">Uncharacterized protein</fullName>
    </submittedName>
</protein>
<dbReference type="EMBL" id="JASSZA010000014">
    <property type="protein sequence ID" value="KAK2093861.1"/>
    <property type="molecule type" value="Genomic_DNA"/>
</dbReference>
<accession>A0ABQ9UAE7</accession>
<organism evidence="2 3">
    <name type="scientific">Saguinus oedipus</name>
    <name type="common">Cotton-top tamarin</name>
    <name type="synonym">Oedipomidas oedipus</name>
    <dbReference type="NCBI Taxonomy" id="9490"/>
    <lineage>
        <taxon>Eukaryota</taxon>
        <taxon>Metazoa</taxon>
        <taxon>Chordata</taxon>
        <taxon>Craniata</taxon>
        <taxon>Vertebrata</taxon>
        <taxon>Euteleostomi</taxon>
        <taxon>Mammalia</taxon>
        <taxon>Eutheria</taxon>
        <taxon>Euarchontoglires</taxon>
        <taxon>Primates</taxon>
        <taxon>Haplorrhini</taxon>
        <taxon>Platyrrhini</taxon>
        <taxon>Cebidae</taxon>
        <taxon>Callitrichinae</taxon>
        <taxon>Saguinus</taxon>
    </lineage>
</organism>
<sequence>MGCVKGAPRYTAAGGSRDGSLVAGCGRFLGGMEAESDTRAKNAWVPGVSLPASKPPFRSRNTKPSPSCAGARQAQLRPREAQSRGAAEPTRFSGSCQRARFCPSPGSRKIQNELYD</sequence>
<name>A0ABQ9UAE7_SAGOE</name>